<feature type="region of interest" description="Disordered" evidence="1">
    <location>
        <begin position="25"/>
        <end position="44"/>
    </location>
</feature>
<dbReference type="PROSITE" id="PS51257">
    <property type="entry name" value="PROKAR_LIPOPROTEIN"/>
    <property type="match status" value="1"/>
</dbReference>
<evidence type="ECO:0000256" key="2">
    <source>
        <dbReference type="SAM" id="SignalP"/>
    </source>
</evidence>
<feature type="signal peptide" evidence="2">
    <location>
        <begin position="1"/>
        <end position="20"/>
    </location>
</feature>
<dbReference type="Gene3D" id="1.20.1260.10">
    <property type="match status" value="1"/>
</dbReference>
<dbReference type="RefSeq" id="WP_344031177.1">
    <property type="nucleotide sequence ID" value="NZ_BAAAOB010000001.1"/>
</dbReference>
<keyword evidence="5" id="KW-1185">Reference proteome</keyword>
<dbReference type="PANTHER" id="PTHR36933">
    <property type="entry name" value="SLL0788 PROTEIN"/>
    <property type="match status" value="1"/>
</dbReference>
<dbReference type="Pfam" id="PF03713">
    <property type="entry name" value="DUF305"/>
    <property type="match status" value="1"/>
</dbReference>
<gene>
    <name evidence="4" type="ORF">GCM10009768_15670</name>
</gene>
<dbReference type="InterPro" id="IPR012347">
    <property type="entry name" value="Ferritin-like"/>
</dbReference>
<dbReference type="EMBL" id="BAAAOB010000001">
    <property type="protein sequence ID" value="GAA1787520.1"/>
    <property type="molecule type" value="Genomic_DNA"/>
</dbReference>
<proteinExistence type="predicted"/>
<comment type="caution">
    <text evidence="4">The sequence shown here is derived from an EMBL/GenBank/DDBJ whole genome shotgun (WGS) entry which is preliminary data.</text>
</comment>
<evidence type="ECO:0000313" key="4">
    <source>
        <dbReference type="EMBL" id="GAA1787520.1"/>
    </source>
</evidence>
<feature type="chain" id="PRO_5046569067" evidence="2">
    <location>
        <begin position="21"/>
        <end position="197"/>
    </location>
</feature>
<keyword evidence="2" id="KW-0732">Signal</keyword>
<reference evidence="4 5" key="1">
    <citation type="journal article" date="2019" name="Int. J. Syst. Evol. Microbiol.">
        <title>The Global Catalogue of Microorganisms (GCM) 10K type strain sequencing project: providing services to taxonomists for standard genome sequencing and annotation.</title>
        <authorList>
            <consortium name="The Broad Institute Genomics Platform"/>
            <consortium name="The Broad Institute Genome Sequencing Center for Infectious Disease"/>
            <person name="Wu L."/>
            <person name="Ma J."/>
        </authorList>
    </citation>
    <scope>NUCLEOTIDE SEQUENCE [LARGE SCALE GENOMIC DNA]</scope>
    <source>
        <strain evidence="4 5">JCM 14736</strain>
    </source>
</reference>
<evidence type="ECO:0000256" key="1">
    <source>
        <dbReference type="SAM" id="MobiDB-lite"/>
    </source>
</evidence>
<protein>
    <submittedName>
        <fullName evidence="4">DUF305 domain-containing protein</fullName>
    </submittedName>
</protein>
<dbReference type="Proteomes" id="UP001500851">
    <property type="component" value="Unassembled WGS sequence"/>
</dbReference>
<feature type="domain" description="DUF305" evidence="3">
    <location>
        <begin position="50"/>
        <end position="193"/>
    </location>
</feature>
<name>A0ABN2LG71_9MICO</name>
<evidence type="ECO:0000259" key="3">
    <source>
        <dbReference type="Pfam" id="PF03713"/>
    </source>
</evidence>
<organism evidence="4 5">
    <name type="scientific">Leucobacter iarius</name>
    <dbReference type="NCBI Taxonomy" id="333963"/>
    <lineage>
        <taxon>Bacteria</taxon>
        <taxon>Bacillati</taxon>
        <taxon>Actinomycetota</taxon>
        <taxon>Actinomycetes</taxon>
        <taxon>Micrococcales</taxon>
        <taxon>Microbacteriaceae</taxon>
        <taxon>Leucobacter</taxon>
    </lineage>
</organism>
<accession>A0ABN2LG71</accession>
<dbReference type="PANTHER" id="PTHR36933:SF1">
    <property type="entry name" value="SLL0788 PROTEIN"/>
    <property type="match status" value="1"/>
</dbReference>
<dbReference type="InterPro" id="IPR005183">
    <property type="entry name" value="DUF305_CopM-like"/>
</dbReference>
<evidence type="ECO:0000313" key="5">
    <source>
        <dbReference type="Proteomes" id="UP001500851"/>
    </source>
</evidence>
<sequence length="197" mass="20679">MNTRALTLLIAGAAIAGSLAVGGCAAQSAGEPSPNRSATATRPADVNDADTMFVSMMIGHHQQAIEMSEIVLAKSGLDPRVRELAKRIKAAQAPEITQLQGWLSDWGMAGADSSMGGHSMGGMLSTEQLDRLKAADGATASRLFLEQMIEHHEGAVEMAKPEVADGANAEVKRLAQSVINDQSSEIAQMRELLGSLQ</sequence>